<evidence type="ECO:0000313" key="1">
    <source>
        <dbReference type="EMBL" id="MPM04032.1"/>
    </source>
</evidence>
<protein>
    <submittedName>
        <fullName evidence="1">Uncharacterized protein</fullName>
    </submittedName>
</protein>
<dbReference type="EMBL" id="VSSQ01001003">
    <property type="protein sequence ID" value="MPM04032.1"/>
    <property type="molecule type" value="Genomic_DNA"/>
</dbReference>
<organism evidence="1">
    <name type="scientific">bioreactor metagenome</name>
    <dbReference type="NCBI Taxonomy" id="1076179"/>
    <lineage>
        <taxon>unclassified sequences</taxon>
        <taxon>metagenomes</taxon>
        <taxon>ecological metagenomes</taxon>
    </lineage>
</organism>
<dbReference type="AlphaFoldDB" id="A0A644WJQ9"/>
<name>A0A644WJQ9_9ZZZZ</name>
<reference evidence="1" key="1">
    <citation type="submission" date="2019-08" db="EMBL/GenBank/DDBJ databases">
        <authorList>
            <person name="Kucharzyk K."/>
            <person name="Murdoch R.W."/>
            <person name="Higgins S."/>
            <person name="Loffler F."/>
        </authorList>
    </citation>
    <scope>NUCLEOTIDE SEQUENCE</scope>
</reference>
<sequence length="44" mass="4500">MIDFLMLTFLCVPEAGGLSGGGLDTKWTTLAEAGCPKGGLSRAN</sequence>
<gene>
    <name evidence="1" type="ORF">SDC9_50299</name>
</gene>
<accession>A0A644WJQ9</accession>
<proteinExistence type="predicted"/>
<comment type="caution">
    <text evidence="1">The sequence shown here is derived from an EMBL/GenBank/DDBJ whole genome shotgun (WGS) entry which is preliminary data.</text>
</comment>